<accession>A0ABW2Q7T6</accession>
<dbReference type="Pfam" id="PF14325">
    <property type="entry name" value="DUF4383"/>
    <property type="match status" value="1"/>
</dbReference>
<feature type="transmembrane region" description="Helical" evidence="1">
    <location>
        <begin position="116"/>
        <end position="132"/>
    </location>
</feature>
<feature type="transmembrane region" description="Helical" evidence="1">
    <location>
        <begin position="12"/>
        <end position="37"/>
    </location>
</feature>
<protein>
    <submittedName>
        <fullName evidence="2">DUF4383 domain-containing protein</fullName>
    </submittedName>
</protein>
<feature type="transmembrane region" description="Helical" evidence="1">
    <location>
        <begin position="49"/>
        <end position="74"/>
    </location>
</feature>
<gene>
    <name evidence="2" type="ORF">ACFQQL_10720</name>
</gene>
<feature type="transmembrane region" description="Helical" evidence="1">
    <location>
        <begin position="81"/>
        <end position="101"/>
    </location>
</feature>
<keyword evidence="1" id="KW-0812">Transmembrane</keyword>
<reference evidence="3" key="1">
    <citation type="journal article" date="2019" name="Int. J. Syst. Evol. Microbiol.">
        <title>The Global Catalogue of Microorganisms (GCM) 10K type strain sequencing project: providing services to taxonomists for standard genome sequencing and annotation.</title>
        <authorList>
            <consortium name="The Broad Institute Genomics Platform"/>
            <consortium name="The Broad Institute Genome Sequencing Center for Infectious Disease"/>
            <person name="Wu L."/>
            <person name="Ma J."/>
        </authorList>
    </citation>
    <scope>NUCLEOTIDE SEQUENCE [LARGE SCALE GENOMIC DNA]</scope>
    <source>
        <strain evidence="3">JCM 1490</strain>
    </source>
</reference>
<keyword evidence="3" id="KW-1185">Reference proteome</keyword>
<dbReference type="Proteomes" id="UP001596455">
    <property type="component" value="Unassembled WGS sequence"/>
</dbReference>
<keyword evidence="1" id="KW-1133">Transmembrane helix</keyword>
<sequence length="144" mass="15555">MTQPATARRTAPFQWLALAIGVIYLLVGIVGFLITGFGNWVEHDHSQTLLVFAINPLHNVVHLLIGLLGALLWSRPGRARLFGWILLLGYGAAAVYGFVVVDDPDVNILNINAADNWLHVASAAAGLAIAVWPDRARGARRVDA</sequence>
<evidence type="ECO:0000313" key="2">
    <source>
        <dbReference type="EMBL" id="MFC7405581.1"/>
    </source>
</evidence>
<keyword evidence="1" id="KW-0472">Membrane</keyword>
<comment type="caution">
    <text evidence="2">The sequence shown here is derived from an EMBL/GenBank/DDBJ whole genome shotgun (WGS) entry which is preliminary data.</text>
</comment>
<evidence type="ECO:0000256" key="1">
    <source>
        <dbReference type="SAM" id="Phobius"/>
    </source>
</evidence>
<dbReference type="RefSeq" id="WP_382394147.1">
    <property type="nucleotide sequence ID" value="NZ_JBHTCQ010000002.1"/>
</dbReference>
<proteinExistence type="predicted"/>
<organism evidence="2 3">
    <name type="scientific">Georgenia alba</name>
    <dbReference type="NCBI Taxonomy" id="2233858"/>
    <lineage>
        <taxon>Bacteria</taxon>
        <taxon>Bacillati</taxon>
        <taxon>Actinomycetota</taxon>
        <taxon>Actinomycetes</taxon>
        <taxon>Micrococcales</taxon>
        <taxon>Bogoriellaceae</taxon>
        <taxon>Georgenia</taxon>
    </lineage>
</organism>
<dbReference type="EMBL" id="JBHTCQ010000002">
    <property type="protein sequence ID" value="MFC7405581.1"/>
    <property type="molecule type" value="Genomic_DNA"/>
</dbReference>
<name>A0ABW2Q7T6_9MICO</name>
<evidence type="ECO:0000313" key="3">
    <source>
        <dbReference type="Proteomes" id="UP001596455"/>
    </source>
</evidence>